<gene>
    <name evidence="5" type="ORF">Tco025E_09589</name>
</gene>
<dbReference type="InterPro" id="IPR011040">
    <property type="entry name" value="Sialidase"/>
</dbReference>
<dbReference type="PRINTS" id="PR01803">
    <property type="entry name" value="TCSIALIDASE"/>
</dbReference>
<proteinExistence type="predicted"/>
<dbReference type="Pfam" id="PF22925">
    <property type="entry name" value="TS_C"/>
    <property type="match status" value="1"/>
</dbReference>
<feature type="domain" description="Trans-sialidase C-terminal" evidence="4">
    <location>
        <begin position="469"/>
        <end position="683"/>
    </location>
</feature>
<keyword evidence="2" id="KW-0732">Signal</keyword>
<evidence type="ECO:0000256" key="2">
    <source>
        <dbReference type="SAM" id="SignalP"/>
    </source>
</evidence>
<dbReference type="InterPro" id="IPR008377">
    <property type="entry name" value="Sialidase_trypan"/>
</dbReference>
<dbReference type="InterPro" id="IPR055239">
    <property type="entry name" value="TS_C"/>
</dbReference>
<feature type="compositionally biased region" description="Basic and acidic residues" evidence="1">
    <location>
        <begin position="717"/>
        <end position="728"/>
    </location>
</feature>
<dbReference type="InterPro" id="IPR013320">
    <property type="entry name" value="ConA-like_dom_sf"/>
</dbReference>
<feature type="signal peptide" evidence="2">
    <location>
        <begin position="1"/>
        <end position="24"/>
    </location>
</feature>
<keyword evidence="6" id="KW-1185">Reference proteome</keyword>
<dbReference type="GeneID" id="40323200"/>
<dbReference type="Proteomes" id="UP000284403">
    <property type="component" value="Unassembled WGS sequence"/>
</dbReference>
<evidence type="ECO:0000256" key="1">
    <source>
        <dbReference type="SAM" id="MobiDB-lite"/>
    </source>
</evidence>
<feature type="domain" description="Sialidase" evidence="3">
    <location>
        <begin position="71"/>
        <end position="403"/>
    </location>
</feature>
<feature type="chain" id="PRO_5018621585" evidence="2">
    <location>
        <begin position="25"/>
        <end position="728"/>
    </location>
</feature>
<protein>
    <submittedName>
        <fullName evidence="5">Trans-sialidase</fullName>
        <ecNumber evidence="5">3.2.1.18</ecNumber>
    </submittedName>
</protein>
<dbReference type="AlphaFoldDB" id="A0A3R7M0G7"/>
<dbReference type="EC" id="3.2.1.18" evidence="5"/>
<name>A0A3R7M0G7_9TRYP</name>
<dbReference type="Pfam" id="PF13859">
    <property type="entry name" value="BNR_3"/>
    <property type="match status" value="1"/>
</dbReference>
<evidence type="ECO:0000313" key="5">
    <source>
        <dbReference type="EMBL" id="RNE97128.1"/>
    </source>
</evidence>
<dbReference type="GO" id="GO:0004308">
    <property type="term" value="F:exo-alpha-sialidase activity"/>
    <property type="evidence" value="ECO:0007669"/>
    <property type="project" value="UniProtKB-EC"/>
</dbReference>
<dbReference type="Gene3D" id="2.120.10.10">
    <property type="match status" value="1"/>
</dbReference>
<keyword evidence="5" id="KW-0378">Hydrolase</keyword>
<evidence type="ECO:0000259" key="4">
    <source>
        <dbReference type="Pfam" id="PF22925"/>
    </source>
</evidence>
<feature type="non-terminal residue" evidence="5">
    <location>
        <position position="728"/>
    </location>
</feature>
<dbReference type="RefSeq" id="XP_029223528.1">
    <property type="nucleotide sequence ID" value="XM_029376401.1"/>
</dbReference>
<reference evidence="5 6" key="1">
    <citation type="journal article" date="2018" name="BMC Genomics">
        <title>Genomic comparison of Trypanosoma conorhini and Trypanosoma rangeli to Trypanosoma cruzi strains of high and low virulence.</title>
        <authorList>
            <person name="Bradwell K.R."/>
            <person name="Koparde V.N."/>
            <person name="Matveyev A.V."/>
            <person name="Serrano M.G."/>
            <person name="Alves J.M."/>
            <person name="Parikh H."/>
            <person name="Huang B."/>
            <person name="Lee V."/>
            <person name="Espinosa-Alvarez O."/>
            <person name="Ortiz P.A."/>
            <person name="Costa-Martins A.G."/>
            <person name="Teixeira M.M."/>
            <person name="Buck G.A."/>
        </authorList>
    </citation>
    <scope>NUCLEOTIDE SEQUENCE [LARGE SCALE GENOMIC DNA]</scope>
    <source>
        <strain evidence="5 6">025E</strain>
    </source>
</reference>
<evidence type="ECO:0000313" key="6">
    <source>
        <dbReference type="Proteomes" id="UP000284403"/>
    </source>
</evidence>
<dbReference type="SUPFAM" id="SSF49899">
    <property type="entry name" value="Concanavalin A-like lectins/glucanases"/>
    <property type="match status" value="1"/>
</dbReference>
<dbReference type="OrthoDB" id="248414at2759"/>
<dbReference type="SUPFAM" id="SSF50939">
    <property type="entry name" value="Sialidases"/>
    <property type="match status" value="1"/>
</dbReference>
<dbReference type="EMBL" id="MKKU01001171">
    <property type="protein sequence ID" value="RNE97128.1"/>
    <property type="molecule type" value="Genomic_DNA"/>
</dbReference>
<sequence length="728" mass="77849">MSLHWLSSAVLLLFLLVCCGGSGAGANAAETQEASKEVELFKPGEAPVLAEGEESGSSTRYKSVSSFYSHSLLDVNGVLVALAVGAHSNTRPEIWAKYSAYGANEKLNEDAALEGKAWKTQLVTKRPEAEGYLVSPFGPQALGKGNKIHLLLQKRRVAKEPSLQSDPGWGLALIVGEVRESGGERGERRVSWEGPRPLDSMLARQMQQRSWKVLQPASMSRGVAVGDATVLFPLMGTTNDETGGRACTVMYSSDNGDNWGIPAAPVVAQDCDAATLLEWEGKLFMATSGSSQWRRRIFESGDKGKTWNEAAGPFSRLLGDAYALTMAYVASALTTATISGRSVLLYTTVMSVHSVERQRHHVLHLWLSDGARTHDVGPISADDAGDAPFSSLLYTRDELFALYAKVGESGRSDSLVFASLPQPLQRIKSVLQTWKDVDARVAKLCSSATTPAAAKGAAEPAAACVGAMPTDGLVGFLSNNGNNTHWKDEYLGVGATVFGATKVANGFVLAGRGASIVWPVGRERRNPGHGSVGEEVTLVATVTINKAPQGVTPVLGVGTAEAGMYLGLWYDEHKRWRTKFGGEGADAQTLAWEEGKAYRVVLTVGNGTGSAYVDGQLVGSLEEKPPFTDVFPPPPPLPLPPHEQFQHERVSHIFVGEYRYDEVNAEVHVTVTNVFLYSRCFNASEVAALERKEEASVTEPEEVPLRTAAPAVSDPKNSAHDEAAAAGG</sequence>
<evidence type="ECO:0000259" key="3">
    <source>
        <dbReference type="Pfam" id="PF13859"/>
    </source>
</evidence>
<dbReference type="Gene3D" id="2.60.120.200">
    <property type="match status" value="1"/>
</dbReference>
<accession>A0A3R7M0G7</accession>
<dbReference type="CDD" id="cd15482">
    <property type="entry name" value="Sialidase_non-viral"/>
    <property type="match status" value="1"/>
</dbReference>
<dbReference type="InterPro" id="IPR036278">
    <property type="entry name" value="Sialidase_sf"/>
</dbReference>
<feature type="region of interest" description="Disordered" evidence="1">
    <location>
        <begin position="691"/>
        <end position="728"/>
    </location>
</feature>
<keyword evidence="5" id="KW-0326">Glycosidase</keyword>
<organism evidence="5 6">
    <name type="scientific">Trypanosoma conorhini</name>
    <dbReference type="NCBI Taxonomy" id="83891"/>
    <lineage>
        <taxon>Eukaryota</taxon>
        <taxon>Discoba</taxon>
        <taxon>Euglenozoa</taxon>
        <taxon>Kinetoplastea</taxon>
        <taxon>Metakinetoplastina</taxon>
        <taxon>Trypanosomatida</taxon>
        <taxon>Trypanosomatidae</taxon>
        <taxon>Trypanosoma</taxon>
    </lineage>
</organism>
<comment type="caution">
    <text evidence="5">The sequence shown here is derived from an EMBL/GenBank/DDBJ whole genome shotgun (WGS) entry which is preliminary data.</text>
</comment>